<accession>A0A834W3E9</accession>
<feature type="region of interest" description="Disordered" evidence="1">
    <location>
        <begin position="50"/>
        <end position="85"/>
    </location>
</feature>
<feature type="compositionally biased region" description="Polar residues" evidence="1">
    <location>
        <begin position="73"/>
        <end position="85"/>
    </location>
</feature>
<evidence type="ECO:0000256" key="1">
    <source>
        <dbReference type="SAM" id="MobiDB-lite"/>
    </source>
</evidence>
<evidence type="ECO:0000313" key="2">
    <source>
        <dbReference type="EMBL" id="KAF7807168.1"/>
    </source>
</evidence>
<protein>
    <submittedName>
        <fullName evidence="2">Uncharacterized protein</fullName>
    </submittedName>
</protein>
<feature type="compositionally biased region" description="Basic and acidic residues" evidence="1">
    <location>
        <begin position="50"/>
        <end position="70"/>
    </location>
</feature>
<gene>
    <name evidence="2" type="ORF">G2W53_039329</name>
</gene>
<dbReference type="AlphaFoldDB" id="A0A834W3E9"/>
<keyword evidence="3" id="KW-1185">Reference proteome</keyword>
<comment type="caution">
    <text evidence="2">The sequence shown here is derived from an EMBL/GenBank/DDBJ whole genome shotgun (WGS) entry which is preliminary data.</text>
</comment>
<dbReference type="EMBL" id="JAAIUW010000012">
    <property type="protein sequence ID" value="KAF7807168.1"/>
    <property type="molecule type" value="Genomic_DNA"/>
</dbReference>
<name>A0A834W3E9_9FABA</name>
<proteinExistence type="predicted"/>
<evidence type="ECO:0000313" key="3">
    <source>
        <dbReference type="Proteomes" id="UP000634136"/>
    </source>
</evidence>
<dbReference type="Proteomes" id="UP000634136">
    <property type="component" value="Unassembled WGS sequence"/>
</dbReference>
<reference evidence="2" key="1">
    <citation type="submission" date="2020-09" db="EMBL/GenBank/DDBJ databases">
        <title>Genome-Enabled Discovery of Anthraquinone Biosynthesis in Senna tora.</title>
        <authorList>
            <person name="Kang S.-H."/>
            <person name="Pandey R.P."/>
            <person name="Lee C.-M."/>
            <person name="Sim J.-S."/>
            <person name="Jeong J.-T."/>
            <person name="Choi B.-S."/>
            <person name="Jung M."/>
            <person name="Ginzburg D."/>
            <person name="Zhao K."/>
            <person name="Won S.Y."/>
            <person name="Oh T.-J."/>
            <person name="Yu Y."/>
            <person name="Kim N.-H."/>
            <person name="Lee O.R."/>
            <person name="Lee T.-H."/>
            <person name="Bashyal P."/>
            <person name="Kim T.-S."/>
            <person name="Lee W.-H."/>
            <person name="Kawkins C."/>
            <person name="Kim C.-K."/>
            <person name="Kim J.S."/>
            <person name="Ahn B.O."/>
            <person name="Rhee S.Y."/>
            <person name="Sohng J.K."/>
        </authorList>
    </citation>
    <scope>NUCLEOTIDE SEQUENCE</scope>
    <source>
        <tissue evidence="2">Leaf</tissue>
    </source>
</reference>
<sequence length="85" mass="9733">MEPCCCSVSMFRCGRPYIASGLLWATHIPLGGDKGDHGRMWHVEPMWSRADRRTIQEKPKAQQAKKEYRGHSPINQVPSHTESRD</sequence>
<organism evidence="2 3">
    <name type="scientific">Senna tora</name>
    <dbReference type="NCBI Taxonomy" id="362788"/>
    <lineage>
        <taxon>Eukaryota</taxon>
        <taxon>Viridiplantae</taxon>
        <taxon>Streptophyta</taxon>
        <taxon>Embryophyta</taxon>
        <taxon>Tracheophyta</taxon>
        <taxon>Spermatophyta</taxon>
        <taxon>Magnoliopsida</taxon>
        <taxon>eudicotyledons</taxon>
        <taxon>Gunneridae</taxon>
        <taxon>Pentapetalae</taxon>
        <taxon>rosids</taxon>
        <taxon>fabids</taxon>
        <taxon>Fabales</taxon>
        <taxon>Fabaceae</taxon>
        <taxon>Caesalpinioideae</taxon>
        <taxon>Cassia clade</taxon>
        <taxon>Senna</taxon>
    </lineage>
</organism>